<evidence type="ECO:0000256" key="12">
    <source>
        <dbReference type="ARBA" id="ARBA00023288"/>
    </source>
</evidence>
<feature type="region of interest" description="Disordered" evidence="14">
    <location>
        <begin position="362"/>
        <end position="475"/>
    </location>
</feature>
<comment type="similarity">
    <text evidence="13">Belongs to the SAT4 family.</text>
</comment>
<feature type="domain" description="CFEM" evidence="17">
    <location>
        <begin position="29"/>
        <end position="95"/>
    </location>
</feature>
<evidence type="ECO:0000256" key="10">
    <source>
        <dbReference type="ARBA" id="ARBA00023136"/>
    </source>
</evidence>
<feature type="transmembrane region" description="Helical" evidence="15">
    <location>
        <begin position="207"/>
        <end position="231"/>
    </location>
</feature>
<organism evidence="18 19">
    <name type="scientific">Plectosphaerella plurivora</name>
    <dbReference type="NCBI Taxonomy" id="936078"/>
    <lineage>
        <taxon>Eukaryota</taxon>
        <taxon>Fungi</taxon>
        <taxon>Dikarya</taxon>
        <taxon>Ascomycota</taxon>
        <taxon>Pezizomycotina</taxon>
        <taxon>Sordariomycetes</taxon>
        <taxon>Hypocreomycetidae</taxon>
        <taxon>Glomerellales</taxon>
        <taxon>Plectosphaerellaceae</taxon>
        <taxon>Plectosphaerella</taxon>
    </lineage>
</organism>
<keyword evidence="11" id="KW-1015">Disulfide bond</keyword>
<keyword evidence="7 15" id="KW-0812">Transmembrane</keyword>
<feature type="chain" id="PRO_5040130165" description="CFEM domain-containing protein" evidence="16">
    <location>
        <begin position="23"/>
        <end position="570"/>
    </location>
</feature>
<feature type="compositionally biased region" description="Basic and acidic residues" evidence="14">
    <location>
        <begin position="386"/>
        <end position="432"/>
    </location>
</feature>
<reference evidence="18" key="1">
    <citation type="journal article" date="2021" name="Nat. Commun.">
        <title>Genetic determinants of endophytism in the Arabidopsis root mycobiome.</title>
        <authorList>
            <person name="Mesny F."/>
            <person name="Miyauchi S."/>
            <person name="Thiergart T."/>
            <person name="Pickel B."/>
            <person name="Atanasova L."/>
            <person name="Karlsson M."/>
            <person name="Huettel B."/>
            <person name="Barry K.W."/>
            <person name="Haridas S."/>
            <person name="Chen C."/>
            <person name="Bauer D."/>
            <person name="Andreopoulos W."/>
            <person name="Pangilinan J."/>
            <person name="LaButti K."/>
            <person name="Riley R."/>
            <person name="Lipzen A."/>
            <person name="Clum A."/>
            <person name="Drula E."/>
            <person name="Henrissat B."/>
            <person name="Kohler A."/>
            <person name="Grigoriev I.V."/>
            <person name="Martin F.M."/>
            <person name="Hacquard S."/>
        </authorList>
    </citation>
    <scope>NUCLEOTIDE SEQUENCE</scope>
    <source>
        <strain evidence="18">MPI-SDFR-AT-0117</strain>
    </source>
</reference>
<evidence type="ECO:0000256" key="1">
    <source>
        <dbReference type="ARBA" id="ARBA00004141"/>
    </source>
</evidence>
<keyword evidence="19" id="KW-1185">Reference proteome</keyword>
<gene>
    <name evidence="18" type="ORF">F5X68DRAFT_278261</name>
</gene>
<evidence type="ECO:0000256" key="15">
    <source>
        <dbReference type="SAM" id="Phobius"/>
    </source>
</evidence>
<dbReference type="EMBL" id="JAGSXJ010000024">
    <property type="protein sequence ID" value="KAH6676102.1"/>
    <property type="molecule type" value="Genomic_DNA"/>
</dbReference>
<evidence type="ECO:0000256" key="11">
    <source>
        <dbReference type="ARBA" id="ARBA00023157"/>
    </source>
</evidence>
<dbReference type="OrthoDB" id="2496787at2759"/>
<keyword evidence="6" id="KW-0336">GPI-anchor</keyword>
<evidence type="ECO:0000256" key="3">
    <source>
        <dbReference type="ARBA" id="ARBA00004613"/>
    </source>
</evidence>
<keyword evidence="9 15" id="KW-1133">Transmembrane helix</keyword>
<feature type="compositionally biased region" description="Low complexity" evidence="14">
    <location>
        <begin position="440"/>
        <end position="455"/>
    </location>
</feature>
<evidence type="ECO:0000256" key="4">
    <source>
        <dbReference type="ARBA" id="ARBA00010031"/>
    </source>
</evidence>
<comment type="subcellular location">
    <subcellularLocation>
        <location evidence="2">Membrane</location>
        <topology evidence="2">Lipid-anchor</topology>
        <topology evidence="2">GPI-anchor</topology>
    </subcellularLocation>
    <subcellularLocation>
        <location evidence="1">Membrane</location>
        <topology evidence="1">Multi-pass membrane protein</topology>
    </subcellularLocation>
    <subcellularLocation>
        <location evidence="3">Secreted</location>
    </subcellularLocation>
</comment>
<feature type="transmembrane region" description="Helical" evidence="15">
    <location>
        <begin position="251"/>
        <end position="275"/>
    </location>
</feature>
<evidence type="ECO:0000256" key="14">
    <source>
        <dbReference type="SAM" id="MobiDB-lite"/>
    </source>
</evidence>
<keyword evidence="8 16" id="KW-0732">Signal</keyword>
<feature type="transmembrane region" description="Helical" evidence="15">
    <location>
        <begin position="104"/>
        <end position="125"/>
    </location>
</feature>
<keyword evidence="10 15" id="KW-0472">Membrane</keyword>
<dbReference type="InterPro" id="IPR052337">
    <property type="entry name" value="SAT4-like"/>
</dbReference>
<proteinExistence type="inferred from homology"/>
<accession>A0A9P8V5T2</accession>
<keyword evidence="5" id="KW-0964">Secreted</keyword>
<dbReference type="PANTHER" id="PTHR33048">
    <property type="entry name" value="PTH11-LIKE INTEGRAL MEMBRANE PROTEIN (AFU_ORTHOLOGUE AFUA_5G11245)"/>
    <property type="match status" value="1"/>
</dbReference>
<dbReference type="PANTHER" id="PTHR33048:SF47">
    <property type="entry name" value="INTEGRAL MEMBRANE PROTEIN-RELATED"/>
    <property type="match status" value="1"/>
</dbReference>
<evidence type="ECO:0000313" key="19">
    <source>
        <dbReference type="Proteomes" id="UP000770015"/>
    </source>
</evidence>
<evidence type="ECO:0000256" key="8">
    <source>
        <dbReference type="ARBA" id="ARBA00022729"/>
    </source>
</evidence>
<evidence type="ECO:0000256" key="9">
    <source>
        <dbReference type="ARBA" id="ARBA00022989"/>
    </source>
</evidence>
<dbReference type="InterPro" id="IPR008427">
    <property type="entry name" value="Extracellular_membr_CFEM_dom"/>
</dbReference>
<dbReference type="SMART" id="SM00747">
    <property type="entry name" value="CFEM"/>
    <property type="match status" value="1"/>
</dbReference>
<comment type="caution">
    <text evidence="18">The sequence shown here is derived from an EMBL/GenBank/DDBJ whole genome shotgun (WGS) entry which is preliminary data.</text>
</comment>
<evidence type="ECO:0000256" key="16">
    <source>
        <dbReference type="SAM" id="SignalP"/>
    </source>
</evidence>
<dbReference type="GO" id="GO:0005576">
    <property type="term" value="C:extracellular region"/>
    <property type="evidence" value="ECO:0007669"/>
    <property type="project" value="UniProtKB-SubCell"/>
</dbReference>
<keyword evidence="12" id="KW-0449">Lipoprotein</keyword>
<dbReference type="AlphaFoldDB" id="A0A9P8V5T2"/>
<evidence type="ECO:0000256" key="7">
    <source>
        <dbReference type="ARBA" id="ARBA00022692"/>
    </source>
</evidence>
<dbReference type="Pfam" id="PF20684">
    <property type="entry name" value="Fung_rhodopsin"/>
    <property type="match status" value="1"/>
</dbReference>
<evidence type="ECO:0000256" key="13">
    <source>
        <dbReference type="ARBA" id="ARBA00038359"/>
    </source>
</evidence>
<comment type="similarity">
    <text evidence="4">Belongs to the RBT5 family.</text>
</comment>
<sequence length="570" mass="64542">MVRVKGLAGPLLAALLAGSAAAQGDLAGFASRIPQCGITCILQEIPKSVCGSLTNSTCICTDEKLRSATQECILRTCVSALDGIETAKVEAEACQRPYRDRRKILWAPLSIESVAFLSVWMRLYGRWTTMHTFEADDWIMMLSMIIYVPFVAIGNYIDPNDIMTALKLFYVAESFYLVMLALTKISLLCFFLRVFPNVKFRWATFATMAYVAISATILVFMQIFQCLPIRFNWERLMGDFGPHRCLNINALAYTAAGVSISQDILILILPLPLLIGLNMSWRSKGGIMIMFSLGAFILITSCIRLQFLVLFARSANPTWDNSDALIWTGLEVSVSVLVTSLPAIRVLLARVLPGVFTSVVSKNSGQSGQSASAKKSLTGTTSQHSRVGDSKAFDRRQQELQQEELQRQRERQQRQFEEERWRQGEERRRQQLEDEEMQRQQHQQWLHQQQDQQQHARNSIPLRSGRRTPQYLPPIPRSKFNIHIFGWGSRSESRTSGNESEEELELGDRIQGEVHTEIGVADGGIGNEVYGYDAFYQESSVESGIHVHTRTTIDSWHRPPREPAERWPNR</sequence>
<dbReference type="InterPro" id="IPR049326">
    <property type="entry name" value="Rhodopsin_dom_fungi"/>
</dbReference>
<evidence type="ECO:0000313" key="18">
    <source>
        <dbReference type="EMBL" id="KAH6676102.1"/>
    </source>
</evidence>
<feature type="signal peptide" evidence="16">
    <location>
        <begin position="1"/>
        <end position="22"/>
    </location>
</feature>
<evidence type="ECO:0000256" key="5">
    <source>
        <dbReference type="ARBA" id="ARBA00022525"/>
    </source>
</evidence>
<evidence type="ECO:0000256" key="6">
    <source>
        <dbReference type="ARBA" id="ARBA00022622"/>
    </source>
</evidence>
<evidence type="ECO:0000259" key="17">
    <source>
        <dbReference type="SMART" id="SM00747"/>
    </source>
</evidence>
<dbReference type="Proteomes" id="UP000770015">
    <property type="component" value="Unassembled WGS sequence"/>
</dbReference>
<keyword evidence="6" id="KW-0325">Glycoprotein</keyword>
<name>A0A9P8V5T2_9PEZI</name>
<evidence type="ECO:0000256" key="2">
    <source>
        <dbReference type="ARBA" id="ARBA00004589"/>
    </source>
</evidence>
<protein>
    <recommendedName>
        <fullName evidence="17">CFEM domain-containing protein</fullName>
    </recommendedName>
</protein>
<feature type="compositionally biased region" description="Polar residues" evidence="14">
    <location>
        <begin position="362"/>
        <end position="385"/>
    </location>
</feature>
<feature type="transmembrane region" description="Helical" evidence="15">
    <location>
        <begin position="287"/>
        <end position="312"/>
    </location>
</feature>
<dbReference type="Pfam" id="PF05730">
    <property type="entry name" value="CFEM"/>
    <property type="match status" value="1"/>
</dbReference>
<dbReference type="GO" id="GO:0098552">
    <property type="term" value="C:side of membrane"/>
    <property type="evidence" value="ECO:0007669"/>
    <property type="project" value="UniProtKB-KW"/>
</dbReference>
<feature type="transmembrane region" description="Helical" evidence="15">
    <location>
        <begin position="169"/>
        <end position="195"/>
    </location>
</feature>
<feature type="transmembrane region" description="Helical" evidence="15">
    <location>
        <begin position="324"/>
        <end position="348"/>
    </location>
</feature>
<feature type="transmembrane region" description="Helical" evidence="15">
    <location>
        <begin position="137"/>
        <end position="157"/>
    </location>
</feature>